<dbReference type="NCBIfam" id="TIGR02532">
    <property type="entry name" value="IV_pilin_GFxxxE"/>
    <property type="match status" value="1"/>
</dbReference>
<accession>A0A5D8ZB24</accession>
<evidence type="ECO:0000256" key="2">
    <source>
        <dbReference type="ARBA" id="ARBA00022481"/>
    </source>
</evidence>
<dbReference type="Proteomes" id="UP000323164">
    <property type="component" value="Unassembled WGS sequence"/>
</dbReference>
<dbReference type="PANTHER" id="PTHR30093:SF47">
    <property type="entry name" value="TYPE IV PILUS NON-CORE MINOR PILIN PILE"/>
    <property type="match status" value="1"/>
</dbReference>
<dbReference type="PRINTS" id="PR00885">
    <property type="entry name" value="BCTERIALGSPH"/>
</dbReference>
<evidence type="ECO:0000256" key="3">
    <source>
        <dbReference type="ARBA" id="ARBA00022692"/>
    </source>
</evidence>
<comment type="subcellular location">
    <subcellularLocation>
        <location evidence="1">Membrane</location>
        <topology evidence="1">Single-pass membrane protein</topology>
    </subcellularLocation>
</comment>
<dbReference type="InterPro" id="IPR012902">
    <property type="entry name" value="N_methyl_site"/>
</dbReference>
<keyword evidence="5 6" id="KW-0472">Membrane</keyword>
<dbReference type="InterPro" id="IPR002416">
    <property type="entry name" value="T2SS_protein-GspH"/>
</dbReference>
<dbReference type="Gene3D" id="3.30.700.10">
    <property type="entry name" value="Glycoprotein, Type 4 Pilin"/>
    <property type="match status" value="1"/>
</dbReference>
<evidence type="ECO:0000313" key="8">
    <source>
        <dbReference type="Proteomes" id="UP000323164"/>
    </source>
</evidence>
<evidence type="ECO:0000256" key="4">
    <source>
        <dbReference type="ARBA" id="ARBA00022989"/>
    </source>
</evidence>
<dbReference type="Pfam" id="PF07963">
    <property type="entry name" value="N_methyl"/>
    <property type="match status" value="1"/>
</dbReference>
<sequence length="129" mass="13859">MKQQRGFTLIELMIVVAIIAILAAIVIPSYKTHMQRTRRAAAAACLTEQEQFMERYYTTNMKYSGAALLPASTGCRADVAAFYTISFASGSPDDTSFTVQATPIGSQVGESCGTLTVNQLGTKTPSSCF</sequence>
<dbReference type="GO" id="GO:0016020">
    <property type="term" value="C:membrane"/>
    <property type="evidence" value="ECO:0007669"/>
    <property type="project" value="UniProtKB-SubCell"/>
</dbReference>
<dbReference type="RefSeq" id="WP_149351379.1">
    <property type="nucleotide sequence ID" value="NZ_VTRV01000002.1"/>
</dbReference>
<keyword evidence="3 6" id="KW-0812">Transmembrane</keyword>
<comment type="caution">
    <text evidence="7">The sequence shown here is derived from an EMBL/GenBank/DDBJ whole genome shotgun (WGS) entry which is preliminary data.</text>
</comment>
<proteinExistence type="predicted"/>
<dbReference type="InterPro" id="IPR031982">
    <property type="entry name" value="PilE-like"/>
</dbReference>
<keyword evidence="4 6" id="KW-1133">Transmembrane helix</keyword>
<dbReference type="GO" id="GO:0015628">
    <property type="term" value="P:protein secretion by the type II secretion system"/>
    <property type="evidence" value="ECO:0007669"/>
    <property type="project" value="InterPro"/>
</dbReference>
<name>A0A5D8ZB24_9GAMM</name>
<dbReference type="InterPro" id="IPR045584">
    <property type="entry name" value="Pilin-like"/>
</dbReference>
<keyword evidence="8" id="KW-1185">Reference proteome</keyword>
<evidence type="ECO:0000256" key="1">
    <source>
        <dbReference type="ARBA" id="ARBA00004167"/>
    </source>
</evidence>
<gene>
    <name evidence="7" type="ORF">FW784_00350</name>
</gene>
<keyword evidence="2" id="KW-0488">Methylation</keyword>
<dbReference type="Pfam" id="PF16732">
    <property type="entry name" value="ComP_DUS"/>
    <property type="match status" value="1"/>
</dbReference>
<dbReference type="PANTHER" id="PTHR30093">
    <property type="entry name" value="GENERAL SECRETION PATHWAY PROTEIN G"/>
    <property type="match status" value="1"/>
</dbReference>
<dbReference type="AlphaFoldDB" id="A0A5D8ZB24"/>
<dbReference type="SUPFAM" id="SSF54523">
    <property type="entry name" value="Pili subunits"/>
    <property type="match status" value="1"/>
</dbReference>
<dbReference type="GO" id="GO:0043683">
    <property type="term" value="P:type IV pilus assembly"/>
    <property type="evidence" value="ECO:0007669"/>
    <property type="project" value="InterPro"/>
</dbReference>
<dbReference type="EMBL" id="VTRV01000002">
    <property type="protein sequence ID" value="TZF91830.1"/>
    <property type="molecule type" value="Genomic_DNA"/>
</dbReference>
<organism evidence="7 8">
    <name type="scientific">Cognatilysobacter lacus</name>
    <dbReference type="NCBI Taxonomy" id="1643323"/>
    <lineage>
        <taxon>Bacteria</taxon>
        <taxon>Pseudomonadati</taxon>
        <taxon>Pseudomonadota</taxon>
        <taxon>Gammaproteobacteria</taxon>
        <taxon>Lysobacterales</taxon>
        <taxon>Lysobacteraceae</taxon>
        <taxon>Cognatilysobacter</taxon>
    </lineage>
</organism>
<dbReference type="PROSITE" id="PS00409">
    <property type="entry name" value="PROKAR_NTER_METHYL"/>
    <property type="match status" value="1"/>
</dbReference>
<feature type="transmembrane region" description="Helical" evidence="6">
    <location>
        <begin position="6"/>
        <end position="30"/>
    </location>
</feature>
<evidence type="ECO:0000256" key="6">
    <source>
        <dbReference type="SAM" id="Phobius"/>
    </source>
</evidence>
<protein>
    <submittedName>
        <fullName evidence="7">Prepilin-type N-terminal cleavage/methylation domain-containing protein</fullName>
    </submittedName>
</protein>
<evidence type="ECO:0000313" key="7">
    <source>
        <dbReference type="EMBL" id="TZF91830.1"/>
    </source>
</evidence>
<reference evidence="7 8" key="1">
    <citation type="submission" date="2019-08" db="EMBL/GenBank/DDBJ databases">
        <title>Draft genome sequence of Lysobacter sp. UKS-15.</title>
        <authorList>
            <person name="Im W.-T."/>
        </authorList>
    </citation>
    <scope>NUCLEOTIDE SEQUENCE [LARGE SCALE GENOMIC DNA]</scope>
    <source>
        <strain evidence="7 8">UKS-15</strain>
    </source>
</reference>
<evidence type="ECO:0000256" key="5">
    <source>
        <dbReference type="ARBA" id="ARBA00023136"/>
    </source>
</evidence>
<dbReference type="GO" id="GO:0015627">
    <property type="term" value="C:type II protein secretion system complex"/>
    <property type="evidence" value="ECO:0007669"/>
    <property type="project" value="InterPro"/>
</dbReference>
<dbReference type="OrthoDB" id="5296638at2"/>